<gene>
    <name evidence="4" type="ORF">AX774_g1409</name>
</gene>
<dbReference type="GO" id="GO:0005777">
    <property type="term" value="C:peroxisome"/>
    <property type="evidence" value="ECO:0007669"/>
    <property type="project" value="TreeGrafter"/>
</dbReference>
<keyword evidence="4" id="KW-0413">Isomerase</keyword>
<dbReference type="EMBL" id="LSSK01000114">
    <property type="protein sequence ID" value="OMH85049.1"/>
    <property type="molecule type" value="Genomic_DNA"/>
</dbReference>
<name>A0A1R1PVU6_ZANCU</name>
<dbReference type="Proteomes" id="UP000188320">
    <property type="component" value="Unassembled WGS sequence"/>
</dbReference>
<keyword evidence="3" id="KW-0443">Lipid metabolism</keyword>
<evidence type="ECO:0000313" key="5">
    <source>
        <dbReference type="Proteomes" id="UP000188320"/>
    </source>
</evidence>
<sequence>MEAKYFPNEQNKLVKLYIPDKSAPTHFVLEFVSLPENRIDVEFLDAINSALDIVESAILTLSEEHKNVGGSVVTTSSGKFYSNGLNIEKAQANQKVFYPKLHGVYARLLTFRIPVIAAINGHAFAGGCMLACAQDYRIMRQDRGFICMNEVDLAMSLEPAMVSLVRSKLSDASNLRKCLLEGHRFTATEAVAVGLVDAAVSEKDVLPTALKQARLLGKKALNRGEAFRLIKSENHREAVISLLSDDMTAGGYVSKL</sequence>
<proteinExistence type="predicted"/>
<dbReference type="Gene3D" id="3.90.226.10">
    <property type="entry name" value="2-enoyl-CoA Hydratase, Chain A, domain 1"/>
    <property type="match status" value="1"/>
</dbReference>
<comment type="caution">
    <text evidence="4">The sequence shown here is derived from an EMBL/GenBank/DDBJ whole genome shotgun (WGS) entry which is preliminary data.</text>
</comment>
<protein>
    <submittedName>
        <fullName evidence="4">Enoyl-CoA delta isomerase 1, peroxisomal</fullName>
    </submittedName>
</protein>
<evidence type="ECO:0000313" key="4">
    <source>
        <dbReference type="EMBL" id="OMH85049.1"/>
    </source>
</evidence>
<dbReference type="PANTHER" id="PTHR11941:SF75">
    <property type="entry name" value="ENOYL-COA HYDRATASE_ISOMERASE FAMILY PROTEIN"/>
    <property type="match status" value="1"/>
</dbReference>
<dbReference type="Pfam" id="PF00378">
    <property type="entry name" value="ECH_1"/>
    <property type="match status" value="1"/>
</dbReference>
<accession>A0A1R1PVU6</accession>
<evidence type="ECO:0000256" key="3">
    <source>
        <dbReference type="ARBA" id="ARBA00023098"/>
    </source>
</evidence>
<dbReference type="AlphaFoldDB" id="A0A1R1PVU6"/>
<dbReference type="CDD" id="cd06558">
    <property type="entry name" value="crotonase-like"/>
    <property type="match status" value="1"/>
</dbReference>
<dbReference type="OrthoDB" id="1696280at2759"/>
<dbReference type="InterPro" id="IPR001753">
    <property type="entry name" value="Enoyl-CoA_hydra/iso"/>
</dbReference>
<dbReference type="GO" id="GO:0006635">
    <property type="term" value="P:fatty acid beta-oxidation"/>
    <property type="evidence" value="ECO:0007669"/>
    <property type="project" value="TreeGrafter"/>
</dbReference>
<dbReference type="GO" id="GO:0004165">
    <property type="term" value="F:delta(3)-delta(2)-enoyl-CoA isomerase activity"/>
    <property type="evidence" value="ECO:0007669"/>
    <property type="project" value="UniProtKB-EC"/>
</dbReference>
<evidence type="ECO:0000256" key="1">
    <source>
        <dbReference type="ARBA" id="ARBA00000452"/>
    </source>
</evidence>
<reference evidence="5" key="1">
    <citation type="submission" date="2017-01" db="EMBL/GenBank/DDBJ databases">
        <authorList>
            <person name="Wang Y."/>
            <person name="White M."/>
            <person name="Kvist S."/>
            <person name="Moncalvo J.-M."/>
        </authorList>
    </citation>
    <scope>NUCLEOTIDE SEQUENCE [LARGE SCALE GENOMIC DNA]</scope>
    <source>
        <strain evidence="5">COL-18-3</strain>
    </source>
</reference>
<dbReference type="PANTHER" id="PTHR11941">
    <property type="entry name" value="ENOYL-COA HYDRATASE-RELATED"/>
    <property type="match status" value="1"/>
</dbReference>
<comment type="catalytic activity">
    <reaction evidence="1">
        <text>a (3Z)-enoyl-CoA = a 4-saturated (2E)-enoyl-CoA</text>
        <dbReference type="Rhea" id="RHEA:45900"/>
        <dbReference type="ChEBI" id="CHEBI:85097"/>
        <dbReference type="ChEBI" id="CHEBI:85489"/>
        <dbReference type="EC" id="5.3.3.8"/>
    </reaction>
</comment>
<dbReference type="FunFam" id="3.90.226.10:FF:000049">
    <property type="entry name" value="Enoyl-CoA delta isomerase 3"/>
    <property type="match status" value="1"/>
</dbReference>
<comment type="catalytic activity">
    <reaction evidence="2">
        <text>a (3E)-enoyl-CoA = a 4-saturated (2E)-enoyl-CoA</text>
        <dbReference type="Rhea" id="RHEA:45228"/>
        <dbReference type="ChEBI" id="CHEBI:58521"/>
        <dbReference type="ChEBI" id="CHEBI:85097"/>
        <dbReference type="EC" id="5.3.3.8"/>
    </reaction>
</comment>
<organism evidence="4 5">
    <name type="scientific">Zancudomyces culisetae</name>
    <name type="common">Gut fungus</name>
    <name type="synonym">Smittium culisetae</name>
    <dbReference type="NCBI Taxonomy" id="1213189"/>
    <lineage>
        <taxon>Eukaryota</taxon>
        <taxon>Fungi</taxon>
        <taxon>Fungi incertae sedis</taxon>
        <taxon>Zoopagomycota</taxon>
        <taxon>Kickxellomycotina</taxon>
        <taxon>Harpellomycetes</taxon>
        <taxon>Harpellales</taxon>
        <taxon>Legeriomycetaceae</taxon>
        <taxon>Zancudomyces</taxon>
    </lineage>
</organism>
<dbReference type="InterPro" id="IPR029045">
    <property type="entry name" value="ClpP/crotonase-like_dom_sf"/>
</dbReference>
<evidence type="ECO:0000256" key="2">
    <source>
        <dbReference type="ARBA" id="ARBA00000765"/>
    </source>
</evidence>
<keyword evidence="5" id="KW-1185">Reference proteome</keyword>
<dbReference type="SUPFAM" id="SSF52096">
    <property type="entry name" value="ClpP/crotonase"/>
    <property type="match status" value="1"/>
</dbReference>